<dbReference type="SUPFAM" id="SSF110849">
    <property type="entry name" value="ParB/Sulfiredoxin"/>
    <property type="match status" value="1"/>
</dbReference>
<dbReference type="InterPro" id="IPR003115">
    <property type="entry name" value="ParB_N"/>
</dbReference>
<evidence type="ECO:0000256" key="1">
    <source>
        <dbReference type="SAM" id="MobiDB-lite"/>
    </source>
</evidence>
<sequence length="279" mass="30210">MSVQLLREESAHGSAWKPADHVIVPISLLREADTPRQAGIDAEHVRVLTGVEDLPPIVVHRHSMRVIDGVHRVQAALARGEGEIAVIFFDGDDAAAFVLAVEANGGHGLPLTLADRRAAALRIVRAYPEWSDRRVASVAGISPKTVGAVRARMSSEEIPQPTHRVGLDGRSRPVHPRAEPARATEERAPVSPQAQRRPPGREAIHGAVVYALRRDPSLRFSENGRTLLRMLDLHSMSPAGWSEIGDAVPAHCASMVADLARECAEAWLQFADGLDEKSA</sequence>
<feature type="region of interest" description="Disordered" evidence="1">
    <location>
        <begin position="151"/>
        <end position="202"/>
    </location>
</feature>
<dbReference type="InterPro" id="IPR036086">
    <property type="entry name" value="ParB/Sulfiredoxin_sf"/>
</dbReference>
<evidence type="ECO:0000259" key="2">
    <source>
        <dbReference type="SMART" id="SM00470"/>
    </source>
</evidence>
<feature type="domain" description="ParB-like N-terminal" evidence="2">
    <location>
        <begin position="22"/>
        <end position="105"/>
    </location>
</feature>
<dbReference type="EMBL" id="KY682079">
    <property type="protein sequence ID" value="AVW82900.1"/>
    <property type="molecule type" value="Genomic_DNA"/>
</dbReference>
<protein>
    <submittedName>
        <fullName evidence="3">Transcriptional regulator</fullName>
    </submittedName>
</protein>
<feature type="compositionally biased region" description="Basic and acidic residues" evidence="1">
    <location>
        <begin position="165"/>
        <end position="188"/>
    </location>
</feature>
<accession>A0A5S8ZHY0</accession>
<dbReference type="AlphaFoldDB" id="A0A5S8ZHY0"/>
<name>A0A5S8ZHY0_9NOCA</name>
<reference evidence="3" key="1">
    <citation type="journal article" date="2019" name="Appl. Environ. Microbiol.">
        <title>Comparative investigation into formycin A and pyrazofurin A biosynthesis reveals branch pathways for the construction of C-nucleoside scaffolds.</title>
        <authorList>
            <person name="Zhang M."/>
            <person name="Zhang P."/>
            <person name="Xu G."/>
            <person name="Zhou W."/>
            <person name="Gao Y."/>
            <person name="Gong R."/>
            <person name="Cai Y.S."/>
            <person name="Cong H."/>
            <person name="Deng Z."/>
            <person name="Price N.P.J."/>
            <person name="Mao X."/>
            <person name="Chen W."/>
        </authorList>
    </citation>
    <scope>NUCLEOTIDE SEQUENCE</scope>
    <source>
        <strain evidence="3">ATCC 21072</strain>
    </source>
</reference>
<dbReference type="SMART" id="SM00470">
    <property type="entry name" value="ParB"/>
    <property type="match status" value="1"/>
</dbReference>
<evidence type="ECO:0000313" key="3">
    <source>
        <dbReference type="EMBL" id="AVW82900.1"/>
    </source>
</evidence>
<organism evidence="3">
    <name type="scientific">Nocardia interforma ATCC 21072</name>
    <dbReference type="NCBI Taxonomy" id="1311815"/>
    <lineage>
        <taxon>Bacteria</taxon>
        <taxon>Bacillati</taxon>
        <taxon>Actinomycetota</taxon>
        <taxon>Actinomycetes</taxon>
        <taxon>Mycobacteriales</taxon>
        <taxon>Nocardiaceae</taxon>
        <taxon>Nocardia</taxon>
    </lineage>
</organism>
<proteinExistence type="predicted"/>
<gene>
    <name evidence="3" type="primary">focG</name>
</gene>